<comment type="caution">
    <text evidence="6">The sequence shown here is derived from an EMBL/GenBank/DDBJ whole genome shotgun (WGS) entry which is preliminary data.</text>
</comment>
<comment type="subcellular location">
    <subcellularLocation>
        <location evidence="1">Membrane</location>
        <topology evidence="1">Multi-pass membrane protein</topology>
    </subcellularLocation>
</comment>
<sequence length="160" mass="18100">MSSDERFVSKRDFPLVQARLHYMPLFSIALVISLPLYGPSFEFNDLRRQFGPNLAAPLILQFLIAFAAMALFNITWTLLIDCFPELPASATALNNLCRCLLGAAGVSVIQPLIDAVRVIKAFFVVTGVVLLFQPLIWVEWKIGERWRREREDKLAGFDEA</sequence>
<protein>
    <recommendedName>
        <fullName evidence="8">MFS multidrug transporter</fullName>
    </recommendedName>
</protein>
<dbReference type="Gene3D" id="1.20.1250.20">
    <property type="entry name" value="MFS general substrate transporter like domains"/>
    <property type="match status" value="1"/>
</dbReference>
<feature type="transmembrane region" description="Helical" evidence="5">
    <location>
        <begin position="58"/>
        <end position="80"/>
    </location>
</feature>
<dbReference type="PANTHER" id="PTHR23502:SF26">
    <property type="entry name" value="MAJOR FACILITATOR SUPERFAMILY (MFS) PROFILE DOMAIN-CONTAINING PROTEIN"/>
    <property type="match status" value="1"/>
</dbReference>
<evidence type="ECO:0000256" key="1">
    <source>
        <dbReference type="ARBA" id="ARBA00004141"/>
    </source>
</evidence>
<keyword evidence="2 5" id="KW-0812">Transmembrane</keyword>
<name>A0A8H4EDY4_9EURO</name>
<reference evidence="6" key="1">
    <citation type="journal article" date="2020" name="bioRxiv">
        <title>Genomic and phenotypic heterogeneity of clinical isolates of the human pathogens Aspergillus fumigatus, Aspergillus lentulus and Aspergillus fumigatiaffinis.</title>
        <authorList>
            <person name="dos Santos R.A.C."/>
            <person name="Steenwyk J.L."/>
            <person name="Rivero-Menendez O."/>
            <person name="Mead M.E."/>
            <person name="Silva L.P."/>
            <person name="Bastos R.W."/>
            <person name="Alastruey-Izquierdo A."/>
            <person name="Goldman G.H."/>
            <person name="Rokas A."/>
        </authorList>
    </citation>
    <scope>NUCLEOTIDE SEQUENCE</scope>
    <source>
        <strain evidence="6">CNM-CM6805</strain>
    </source>
</reference>
<evidence type="ECO:0000256" key="2">
    <source>
        <dbReference type="ARBA" id="ARBA00022692"/>
    </source>
</evidence>
<reference evidence="6" key="2">
    <citation type="submission" date="2020-04" db="EMBL/GenBank/DDBJ databases">
        <authorList>
            <person name="Santos R.A.C."/>
            <person name="Steenwyk J.L."/>
            <person name="Rivero-Menendez O."/>
            <person name="Mead M.E."/>
            <person name="Silva L.P."/>
            <person name="Bastos R.W."/>
            <person name="Alastruey-Izquierdo A."/>
            <person name="Goldman G.H."/>
            <person name="Rokas A."/>
        </authorList>
    </citation>
    <scope>NUCLEOTIDE SEQUENCE</scope>
    <source>
        <strain evidence="6">CNM-CM6805</strain>
    </source>
</reference>
<dbReference type="SUPFAM" id="SSF103473">
    <property type="entry name" value="MFS general substrate transporter"/>
    <property type="match status" value="1"/>
</dbReference>
<dbReference type="Proteomes" id="UP000653565">
    <property type="component" value="Unassembled WGS sequence"/>
</dbReference>
<accession>A0A8H4EDY4</accession>
<dbReference type="EMBL" id="JAAAPX010000171">
    <property type="protein sequence ID" value="KAF4227666.1"/>
    <property type="molecule type" value="Genomic_DNA"/>
</dbReference>
<evidence type="ECO:0000313" key="7">
    <source>
        <dbReference type="Proteomes" id="UP000653565"/>
    </source>
</evidence>
<dbReference type="AlphaFoldDB" id="A0A8H4EDY4"/>
<dbReference type="PANTHER" id="PTHR23502">
    <property type="entry name" value="MAJOR FACILITATOR SUPERFAMILY"/>
    <property type="match status" value="1"/>
</dbReference>
<evidence type="ECO:0000256" key="4">
    <source>
        <dbReference type="ARBA" id="ARBA00023136"/>
    </source>
</evidence>
<evidence type="ECO:0000256" key="5">
    <source>
        <dbReference type="SAM" id="Phobius"/>
    </source>
</evidence>
<keyword evidence="3 5" id="KW-1133">Transmembrane helix</keyword>
<feature type="transmembrane region" description="Helical" evidence="5">
    <location>
        <begin position="20"/>
        <end position="38"/>
    </location>
</feature>
<proteinExistence type="predicted"/>
<dbReference type="OrthoDB" id="440553at2759"/>
<feature type="transmembrane region" description="Helical" evidence="5">
    <location>
        <begin position="119"/>
        <end position="140"/>
    </location>
</feature>
<evidence type="ECO:0008006" key="8">
    <source>
        <dbReference type="Google" id="ProtNLM"/>
    </source>
</evidence>
<keyword evidence="4 5" id="KW-0472">Membrane</keyword>
<dbReference type="InterPro" id="IPR036259">
    <property type="entry name" value="MFS_trans_sf"/>
</dbReference>
<dbReference type="GO" id="GO:0022857">
    <property type="term" value="F:transmembrane transporter activity"/>
    <property type="evidence" value="ECO:0007669"/>
    <property type="project" value="TreeGrafter"/>
</dbReference>
<keyword evidence="7" id="KW-1185">Reference proteome</keyword>
<organism evidence="6 7">
    <name type="scientific">Aspergillus fumigatiaffinis</name>
    <dbReference type="NCBI Taxonomy" id="340414"/>
    <lineage>
        <taxon>Eukaryota</taxon>
        <taxon>Fungi</taxon>
        <taxon>Dikarya</taxon>
        <taxon>Ascomycota</taxon>
        <taxon>Pezizomycotina</taxon>
        <taxon>Eurotiomycetes</taxon>
        <taxon>Eurotiomycetidae</taxon>
        <taxon>Eurotiales</taxon>
        <taxon>Aspergillaceae</taxon>
        <taxon>Aspergillus</taxon>
        <taxon>Aspergillus subgen. Fumigati</taxon>
    </lineage>
</organism>
<dbReference type="GO" id="GO:0005886">
    <property type="term" value="C:plasma membrane"/>
    <property type="evidence" value="ECO:0007669"/>
    <property type="project" value="TreeGrafter"/>
</dbReference>
<evidence type="ECO:0000313" key="6">
    <source>
        <dbReference type="EMBL" id="KAF4227666.1"/>
    </source>
</evidence>
<gene>
    <name evidence="6" type="ORF">CNMCM6805_002761</name>
</gene>
<evidence type="ECO:0000256" key="3">
    <source>
        <dbReference type="ARBA" id="ARBA00022989"/>
    </source>
</evidence>